<sequence length="320" mass="33639">MISRRFVLGGGLAAARVLCAPPVCAATGDFASFLATFRASARAAGISGATLDRALAGLAPDPRVVALDRHQPEFTLSWAQYRASRVSPARISQGRDARARSAALLRDVATAYGVDPAVVVGIWGLESNYGTYQGDFSTVAALATLAWEGRRAALFKSELIAALRILDAGKLSQARLTGSYAGAMGQPQFMPSAYLRYGVDFNGDGSCDIWTDTADVLASIGNYLARHGWQRGLGWGAAVALPPDFDAAHAGPRSLAEWRALGLSPRRPLGPPEAEARLVLPGGISGEAFLVSGNFAVIRRYNASDFYALAVGLLGDEVVA</sequence>
<feature type="signal peptide" evidence="1">
    <location>
        <begin position="1"/>
        <end position="25"/>
    </location>
</feature>
<dbReference type="AlphaFoldDB" id="A0A8J4HFB4"/>
<evidence type="ECO:0000256" key="1">
    <source>
        <dbReference type="SAM" id="SignalP"/>
    </source>
</evidence>
<organism evidence="3">
    <name type="scientific">Acidicaldus sp</name>
    <dbReference type="NCBI Taxonomy" id="1872105"/>
    <lineage>
        <taxon>Bacteria</taxon>
        <taxon>Pseudomonadati</taxon>
        <taxon>Pseudomonadota</taxon>
        <taxon>Alphaproteobacteria</taxon>
        <taxon>Acetobacterales</taxon>
        <taxon>Acetobacteraceae</taxon>
        <taxon>Acidicaldus</taxon>
    </lineage>
</organism>
<dbReference type="SUPFAM" id="SSF53955">
    <property type="entry name" value="Lysozyme-like"/>
    <property type="match status" value="1"/>
</dbReference>
<dbReference type="FunFam" id="1.10.8.350:FF:000001">
    <property type="entry name" value="Lytic murein transglycosylase B"/>
    <property type="match status" value="1"/>
</dbReference>
<comment type="caution">
    <text evidence="3">The sequence shown here is derived from an EMBL/GenBank/DDBJ whole genome shotgun (WGS) entry which is preliminary data.</text>
</comment>
<dbReference type="EMBL" id="DTQM01000249">
    <property type="protein sequence ID" value="HGC44160.1"/>
    <property type="molecule type" value="Genomic_DNA"/>
</dbReference>
<accession>A0A8J4HFB4</accession>
<dbReference type="NCBIfam" id="TIGR02283">
    <property type="entry name" value="MltB_2"/>
    <property type="match status" value="1"/>
</dbReference>
<keyword evidence="1" id="KW-0732">Signal</keyword>
<feature type="chain" id="PRO_5035326360" evidence="1">
    <location>
        <begin position="26"/>
        <end position="320"/>
    </location>
</feature>
<dbReference type="InterPro" id="IPR043426">
    <property type="entry name" value="MltB-like"/>
</dbReference>
<dbReference type="PANTHER" id="PTHR30163:SF8">
    <property type="entry name" value="LYTIC MUREIN TRANSGLYCOSYLASE"/>
    <property type="match status" value="1"/>
</dbReference>
<dbReference type="GO" id="GO:0008933">
    <property type="term" value="F:peptidoglycan lytic transglycosylase activity"/>
    <property type="evidence" value="ECO:0007669"/>
    <property type="project" value="TreeGrafter"/>
</dbReference>
<proteinExistence type="predicted"/>
<name>A0A8J4HFB4_9PROT</name>
<reference evidence="3" key="1">
    <citation type="journal article" date="2020" name="mSystems">
        <title>Genome- and Community-Level Interaction Insights into Carbon Utilization and Element Cycling Functions of Hydrothermarchaeota in Hydrothermal Sediment.</title>
        <authorList>
            <person name="Zhou Z."/>
            <person name="Liu Y."/>
            <person name="Xu W."/>
            <person name="Pan J."/>
            <person name="Luo Z.H."/>
            <person name="Li M."/>
        </authorList>
    </citation>
    <scope>NUCLEOTIDE SEQUENCE</scope>
    <source>
        <strain evidence="3">SpSt-997</strain>
    </source>
</reference>
<dbReference type="Gene3D" id="1.10.530.10">
    <property type="match status" value="1"/>
</dbReference>
<dbReference type="InterPro" id="IPR031304">
    <property type="entry name" value="SLT_2"/>
</dbReference>
<gene>
    <name evidence="3" type="ORF">ENY07_13220</name>
</gene>
<dbReference type="PANTHER" id="PTHR30163">
    <property type="entry name" value="MEMBRANE-BOUND LYTIC MUREIN TRANSGLYCOSYLASE B"/>
    <property type="match status" value="1"/>
</dbReference>
<evidence type="ECO:0000313" key="3">
    <source>
        <dbReference type="EMBL" id="HGC44160.1"/>
    </source>
</evidence>
<dbReference type="InterPro" id="IPR023346">
    <property type="entry name" value="Lysozyme-like_dom_sf"/>
</dbReference>
<dbReference type="Gene3D" id="1.10.8.350">
    <property type="entry name" value="Bacterial muramidase"/>
    <property type="match status" value="1"/>
</dbReference>
<dbReference type="InterPro" id="IPR011970">
    <property type="entry name" value="MltB_2"/>
</dbReference>
<dbReference type="GO" id="GO:0009253">
    <property type="term" value="P:peptidoglycan catabolic process"/>
    <property type="evidence" value="ECO:0007669"/>
    <property type="project" value="TreeGrafter"/>
</dbReference>
<evidence type="ECO:0000259" key="2">
    <source>
        <dbReference type="Pfam" id="PF13406"/>
    </source>
</evidence>
<protein>
    <submittedName>
        <fullName evidence="3">Lytic murein transglycosylase</fullName>
    </submittedName>
</protein>
<feature type="domain" description="Transglycosylase SLT" evidence="2">
    <location>
        <begin position="30"/>
        <end position="316"/>
    </location>
</feature>
<dbReference type="CDD" id="cd13399">
    <property type="entry name" value="Slt35-like"/>
    <property type="match status" value="1"/>
</dbReference>
<dbReference type="Pfam" id="PF13406">
    <property type="entry name" value="SLT_2"/>
    <property type="match status" value="1"/>
</dbReference>